<dbReference type="GO" id="GO:0005634">
    <property type="term" value="C:nucleus"/>
    <property type="evidence" value="ECO:0007669"/>
    <property type="project" value="UniProtKB-SubCell"/>
</dbReference>
<sequence>MRHAWSQPAHARAHPPASSSASAWSASPVPSAHLAHAAPPASAYPPLGATHADIAAASTHSNGIAQGGAGTGAGVANASTALERVLAMLDGFEVSRRCSGIYSERVGRTYADRTTRCGSPSRAKTGQGGALRADLVRSAEGGVEGQAAGSRIAEELACGLARRRRVALIDSVEIVPLVEAVVDLPPASPAQDDMDCPLCLEEMDLSDLNFKPCPCGYQICRFCYHHIKENLNNRCPACRTPYDDATVEFKAIKPEEMKRLQAAKKLRDKRRKDAELAMQNKANVRVRQRTQVHITGMTSKEANEDTLAQLKDADHFGRYGTVLKLFMSKRSPSAPQQGPSHPHFQPVNVYVNYRTPSEASHCIAATDGTFSSDGNKLRAGWGMTRYCPTYLKGARCSNDNCTFAHEPGEEVEGPAPSTKDEIFTYDSEVVPKPRSATPTIQAKKQPEASLPATASWASKNAPQQPTTPIILNPHLPPLSATLPKPPPPRTISVPKPQNHPLPARPSSRSKQAKDAAAATAASSAPASSSSSDAAAKAKTSDADESAEQQPAEPVASTSRSPSPSPTPSAEVVSPPPPASNDPFAAFTLSNGFSSSFDVPTVPFPDLEFGDGPFSFSLNLDVKGKGRAVTTSSGEESTPLRDFANLESFGRPSETSEANGPFSPSALSSAASSSYMGSFDPFAENTFSLGSNDLRSGSPTPPSTAEDELSRRSSRFGFARRSSSSQQIKPMELLSAAARSAFGGNSSSGGREASPNGLTSPASTFAPPPGFGLPLRSTAFASLPPAGDNRDWQTGTGAAAPAFPPGMLRNLASPSASATSSPQLSPRTRSNLPPSQQQHPYGLPPPGLGGPLGGAANSALPPVGGAANSALPPPPGLMQGQGRSSATAIPAASFPLPPPAPRSGSGPSSTVAKEDLLALIAAAQASAPKQQQQGHQQGQDANPHPFFSDPAILNARLASTADSALPPPPGQQQQQQHAFSPFGAGGQGSPFPPGMRLPFHQHGMPQPQQQQQPGGQQGGVAQGPPPGLAGLYRPMPAGQAGKV</sequence>
<gene>
    <name evidence="12" type="ORF">AAT19DRAFT_13089</name>
</gene>
<dbReference type="InterPro" id="IPR000571">
    <property type="entry name" value="Znf_CCCH"/>
</dbReference>
<dbReference type="InterPro" id="IPR003954">
    <property type="entry name" value="RRM_euk-type"/>
</dbReference>
<feature type="domain" description="RING-type" evidence="10">
    <location>
        <begin position="196"/>
        <end position="239"/>
    </location>
</feature>
<feature type="compositionally biased region" description="Low complexity" evidence="9">
    <location>
        <begin position="553"/>
        <end position="572"/>
    </location>
</feature>
<dbReference type="PROSITE" id="PS50103">
    <property type="entry name" value="ZF_C3H1"/>
    <property type="match status" value="1"/>
</dbReference>
<dbReference type="InterPro" id="IPR001841">
    <property type="entry name" value="Znf_RING"/>
</dbReference>
<keyword evidence="5" id="KW-0694">RNA-binding</keyword>
<dbReference type="AlphaFoldDB" id="A0A2T0ADJ2"/>
<feature type="compositionally biased region" description="Polar residues" evidence="9">
    <location>
        <begin position="455"/>
        <end position="469"/>
    </location>
</feature>
<dbReference type="GO" id="GO:0008270">
    <property type="term" value="F:zinc ion binding"/>
    <property type="evidence" value="ECO:0007669"/>
    <property type="project" value="UniProtKB-KW"/>
</dbReference>
<evidence type="ECO:0000256" key="8">
    <source>
        <dbReference type="PROSITE-ProRule" id="PRU00723"/>
    </source>
</evidence>
<proteinExistence type="predicted"/>
<feature type="compositionally biased region" description="Low complexity" evidence="9">
    <location>
        <begin position="662"/>
        <end position="673"/>
    </location>
</feature>
<feature type="compositionally biased region" description="Low complexity" evidence="9">
    <location>
        <begin position="811"/>
        <end position="825"/>
    </location>
</feature>
<dbReference type="SUPFAM" id="SSF57850">
    <property type="entry name" value="RING/U-box"/>
    <property type="match status" value="1"/>
</dbReference>
<name>A0A2T0ADJ2_RHOTO</name>
<dbReference type="InterPro" id="IPR013083">
    <property type="entry name" value="Znf_RING/FYVE/PHD"/>
</dbReference>
<feature type="domain" description="C3H1-type" evidence="11">
    <location>
        <begin position="381"/>
        <end position="408"/>
    </location>
</feature>
<dbReference type="Pfam" id="PF14570">
    <property type="entry name" value="zf-RING_4"/>
    <property type="match status" value="1"/>
</dbReference>
<dbReference type="GO" id="GO:0030014">
    <property type="term" value="C:CCR4-NOT complex"/>
    <property type="evidence" value="ECO:0007669"/>
    <property type="project" value="InterPro"/>
</dbReference>
<evidence type="ECO:0000313" key="13">
    <source>
        <dbReference type="Proteomes" id="UP000239560"/>
    </source>
</evidence>
<feature type="region of interest" description="Disordered" evidence="9">
    <location>
        <begin position="687"/>
        <end position="1042"/>
    </location>
</feature>
<dbReference type="PROSITE" id="PS50089">
    <property type="entry name" value="ZF_RING_2"/>
    <property type="match status" value="1"/>
</dbReference>
<dbReference type="InterPro" id="IPR012677">
    <property type="entry name" value="Nucleotide-bd_a/b_plait_sf"/>
</dbReference>
<dbReference type="PANTHER" id="PTHR12603:SF0">
    <property type="entry name" value="CCR4-NOT TRANSCRIPTION COMPLEX SUBUNIT 4"/>
    <property type="match status" value="1"/>
</dbReference>
<dbReference type="CDD" id="cd16618">
    <property type="entry name" value="mRING-HC-C4C4_CNOT4"/>
    <property type="match status" value="1"/>
</dbReference>
<feature type="compositionally biased region" description="Low complexity" evidence="9">
    <location>
        <begin position="917"/>
        <end position="940"/>
    </location>
</feature>
<feature type="zinc finger region" description="C3H1-type" evidence="8">
    <location>
        <begin position="381"/>
        <end position="408"/>
    </location>
</feature>
<evidence type="ECO:0000256" key="3">
    <source>
        <dbReference type="ARBA" id="ARBA00022771"/>
    </source>
</evidence>
<feature type="compositionally biased region" description="Low complexity" evidence="9">
    <location>
        <begin position="506"/>
        <end position="537"/>
    </location>
</feature>
<evidence type="ECO:0000256" key="6">
    <source>
        <dbReference type="ARBA" id="ARBA00023054"/>
    </source>
</evidence>
<dbReference type="PANTHER" id="PTHR12603">
    <property type="entry name" value="CCR4-NOT TRANSCRIPTION COMPLEX RELATED"/>
    <property type="match status" value="1"/>
</dbReference>
<comment type="subcellular location">
    <subcellularLocation>
        <location evidence="1">Nucleus</location>
    </subcellularLocation>
</comment>
<evidence type="ECO:0000256" key="5">
    <source>
        <dbReference type="ARBA" id="ARBA00022884"/>
    </source>
</evidence>
<dbReference type="SMART" id="SM00361">
    <property type="entry name" value="RRM_1"/>
    <property type="match status" value="1"/>
</dbReference>
<evidence type="ECO:0000256" key="2">
    <source>
        <dbReference type="ARBA" id="ARBA00022723"/>
    </source>
</evidence>
<keyword evidence="7" id="KW-0539">Nucleus</keyword>
<feature type="region of interest" description="Disordered" evidence="9">
    <location>
        <begin position="1"/>
        <end position="25"/>
    </location>
</feature>
<dbReference type="FunFam" id="3.30.40.10:FF:000006">
    <property type="entry name" value="CCR4-NOT transcription complex subunit 4"/>
    <property type="match status" value="1"/>
</dbReference>
<evidence type="ECO:0000259" key="11">
    <source>
        <dbReference type="PROSITE" id="PS50103"/>
    </source>
</evidence>
<keyword evidence="4 8" id="KW-0862">Zinc</keyword>
<keyword evidence="3 8" id="KW-0863">Zinc-finger</keyword>
<feature type="compositionally biased region" description="Polar residues" evidence="9">
    <location>
        <begin position="687"/>
        <end position="697"/>
    </location>
</feature>
<reference evidence="12 13" key="1">
    <citation type="journal article" date="2018" name="Elife">
        <title>Functional genomics of lipid metabolism in the oleaginous yeast Rhodosporidium toruloides.</title>
        <authorList>
            <person name="Coradetti S.T."/>
            <person name="Pinel D."/>
            <person name="Geiselman G."/>
            <person name="Ito M."/>
            <person name="Mondo S."/>
            <person name="Reilly M.C."/>
            <person name="Cheng Y.F."/>
            <person name="Bauer S."/>
            <person name="Grigoriev I."/>
            <person name="Gladden J.M."/>
            <person name="Simmons B.A."/>
            <person name="Brem R."/>
            <person name="Arkin A.P."/>
            <person name="Skerker J.M."/>
        </authorList>
    </citation>
    <scope>NUCLEOTIDE SEQUENCE [LARGE SCALE GENOMIC DNA]</scope>
    <source>
        <strain evidence="12 13">NBRC 0880</strain>
    </source>
</reference>
<dbReference type="GO" id="GO:0004842">
    <property type="term" value="F:ubiquitin-protein transferase activity"/>
    <property type="evidence" value="ECO:0007669"/>
    <property type="project" value="InterPro"/>
</dbReference>
<accession>A0A2T0ADJ2</accession>
<evidence type="ECO:0000259" key="10">
    <source>
        <dbReference type="PROSITE" id="PS50089"/>
    </source>
</evidence>
<evidence type="ECO:0000256" key="7">
    <source>
        <dbReference type="ARBA" id="ARBA00023242"/>
    </source>
</evidence>
<feature type="compositionally biased region" description="Low complexity" evidence="9">
    <location>
        <begin position="714"/>
        <end position="724"/>
    </location>
</feature>
<organism evidence="12 13">
    <name type="scientific">Rhodotorula toruloides</name>
    <name type="common">Yeast</name>
    <name type="synonym">Rhodosporidium toruloides</name>
    <dbReference type="NCBI Taxonomy" id="5286"/>
    <lineage>
        <taxon>Eukaryota</taxon>
        <taxon>Fungi</taxon>
        <taxon>Dikarya</taxon>
        <taxon>Basidiomycota</taxon>
        <taxon>Pucciniomycotina</taxon>
        <taxon>Microbotryomycetes</taxon>
        <taxon>Sporidiobolales</taxon>
        <taxon>Sporidiobolaceae</taxon>
        <taxon>Rhodotorula</taxon>
    </lineage>
</organism>
<dbReference type="GO" id="GO:0016567">
    <property type="term" value="P:protein ubiquitination"/>
    <property type="evidence" value="ECO:0007669"/>
    <property type="project" value="TreeGrafter"/>
</dbReference>
<keyword evidence="2 8" id="KW-0479">Metal-binding</keyword>
<evidence type="ECO:0000313" key="12">
    <source>
        <dbReference type="EMBL" id="PRQ76067.1"/>
    </source>
</evidence>
<feature type="compositionally biased region" description="Low complexity" evidence="9">
    <location>
        <begin position="1004"/>
        <end position="1013"/>
    </location>
</feature>
<evidence type="ECO:0000256" key="9">
    <source>
        <dbReference type="SAM" id="MobiDB-lite"/>
    </source>
</evidence>
<feature type="compositionally biased region" description="Polar residues" evidence="9">
    <location>
        <begin position="826"/>
        <end position="838"/>
    </location>
</feature>
<evidence type="ECO:0000256" key="1">
    <source>
        <dbReference type="ARBA" id="ARBA00004123"/>
    </source>
</evidence>
<keyword evidence="6" id="KW-0175">Coiled coil</keyword>
<dbReference type="InterPro" id="IPR039515">
    <property type="entry name" value="NOT4_mRING-HC-C4C4"/>
</dbReference>
<comment type="caution">
    <text evidence="12">The sequence shown here is derived from an EMBL/GenBank/DDBJ whole genome shotgun (WGS) entry which is preliminary data.</text>
</comment>
<feature type="region of interest" description="Disordered" evidence="9">
    <location>
        <begin position="624"/>
        <end position="673"/>
    </location>
</feature>
<dbReference type="OrthoDB" id="1923159at2759"/>
<dbReference type="Gene3D" id="3.30.40.10">
    <property type="entry name" value="Zinc/RING finger domain, C3HC4 (zinc finger)"/>
    <property type="match status" value="1"/>
</dbReference>
<dbReference type="GO" id="GO:0003723">
    <property type="term" value="F:RNA binding"/>
    <property type="evidence" value="ECO:0007669"/>
    <property type="project" value="UniProtKB-KW"/>
</dbReference>
<feature type="region of interest" description="Disordered" evidence="9">
    <location>
        <begin position="432"/>
        <end position="586"/>
    </location>
</feature>
<evidence type="ECO:0000256" key="4">
    <source>
        <dbReference type="ARBA" id="ARBA00022833"/>
    </source>
</evidence>
<dbReference type="EMBL" id="LCTV02000003">
    <property type="protein sequence ID" value="PRQ76067.1"/>
    <property type="molecule type" value="Genomic_DNA"/>
</dbReference>
<evidence type="ECO:0008006" key="14">
    <source>
        <dbReference type="Google" id="ProtNLM"/>
    </source>
</evidence>
<dbReference type="InterPro" id="IPR039780">
    <property type="entry name" value="Mot2"/>
</dbReference>
<dbReference type="Gene3D" id="3.30.70.330">
    <property type="match status" value="1"/>
</dbReference>
<protein>
    <recommendedName>
        <fullName evidence="14">CCR4-NOT transcription complex subunit 4</fullName>
    </recommendedName>
</protein>
<dbReference type="Proteomes" id="UP000239560">
    <property type="component" value="Unassembled WGS sequence"/>
</dbReference>